<dbReference type="AlphaFoldDB" id="S4PSJ5"/>
<dbReference type="EMBL" id="GAIX01013678">
    <property type="protein sequence ID" value="JAA78882.1"/>
    <property type="molecule type" value="Transcribed_RNA"/>
</dbReference>
<sequence>LPITNNKNLPFLTRKIPLSKSTTWYQKRKIPRVYKLELRPFLEYLTPMALPHTLSTAHLVSNDALKPVLKS</sequence>
<organism evidence="1">
    <name type="scientific">Pararge aegeria</name>
    <name type="common">speckled wood butterfly</name>
    <dbReference type="NCBI Taxonomy" id="116150"/>
    <lineage>
        <taxon>Eukaryota</taxon>
        <taxon>Metazoa</taxon>
        <taxon>Ecdysozoa</taxon>
        <taxon>Arthropoda</taxon>
        <taxon>Hexapoda</taxon>
        <taxon>Insecta</taxon>
        <taxon>Pterygota</taxon>
        <taxon>Neoptera</taxon>
        <taxon>Endopterygota</taxon>
        <taxon>Lepidoptera</taxon>
        <taxon>Glossata</taxon>
        <taxon>Ditrysia</taxon>
        <taxon>Papilionoidea</taxon>
        <taxon>Nymphalidae</taxon>
        <taxon>Satyrinae</taxon>
        <taxon>Satyrini</taxon>
        <taxon>Parargina</taxon>
        <taxon>Pararge</taxon>
    </lineage>
</organism>
<reference evidence="1" key="2">
    <citation type="submission" date="2013-05" db="EMBL/GenBank/DDBJ databases">
        <authorList>
            <person name="Carter J.-M."/>
            <person name="Baker S.C."/>
            <person name="Pink R."/>
            <person name="Carter D.R.F."/>
            <person name="Collins A."/>
            <person name="Tomlin J."/>
            <person name="Gibbs M."/>
            <person name="Breuker C.J."/>
        </authorList>
    </citation>
    <scope>NUCLEOTIDE SEQUENCE</scope>
    <source>
        <tissue evidence="1">Ovary</tissue>
    </source>
</reference>
<evidence type="ECO:0000313" key="1">
    <source>
        <dbReference type="EMBL" id="JAA78882.1"/>
    </source>
</evidence>
<protein>
    <submittedName>
        <fullName evidence="1">Uncharacterized protein</fullName>
    </submittedName>
</protein>
<name>S4PSJ5_9NEOP</name>
<proteinExistence type="predicted"/>
<feature type="non-terminal residue" evidence="1">
    <location>
        <position position="1"/>
    </location>
</feature>
<accession>S4PSJ5</accession>
<reference evidence="1" key="1">
    <citation type="journal article" date="2013" name="BMC Genomics">
        <title>Unscrambling butterfly oogenesis.</title>
        <authorList>
            <person name="Carter J.M."/>
            <person name="Baker S.C."/>
            <person name="Pink R."/>
            <person name="Carter D.R."/>
            <person name="Collins A."/>
            <person name="Tomlin J."/>
            <person name="Gibbs M."/>
            <person name="Breuker C.J."/>
        </authorList>
    </citation>
    <scope>NUCLEOTIDE SEQUENCE</scope>
    <source>
        <tissue evidence="1">Ovary</tissue>
    </source>
</reference>